<dbReference type="Proteomes" id="UP000789525">
    <property type="component" value="Unassembled WGS sequence"/>
</dbReference>
<accession>A0ACA9KF01</accession>
<dbReference type="EMBL" id="CAJVPT010001848">
    <property type="protein sequence ID" value="CAG8469986.1"/>
    <property type="molecule type" value="Genomic_DNA"/>
</dbReference>
<evidence type="ECO:0000313" key="1">
    <source>
        <dbReference type="EMBL" id="CAG8469986.1"/>
    </source>
</evidence>
<protein>
    <submittedName>
        <fullName evidence="1">7379_t:CDS:1</fullName>
    </submittedName>
</protein>
<organism evidence="1 2">
    <name type="scientific">Acaulospora colombiana</name>
    <dbReference type="NCBI Taxonomy" id="27376"/>
    <lineage>
        <taxon>Eukaryota</taxon>
        <taxon>Fungi</taxon>
        <taxon>Fungi incertae sedis</taxon>
        <taxon>Mucoromycota</taxon>
        <taxon>Glomeromycotina</taxon>
        <taxon>Glomeromycetes</taxon>
        <taxon>Diversisporales</taxon>
        <taxon>Acaulosporaceae</taxon>
        <taxon>Acaulospora</taxon>
    </lineage>
</organism>
<gene>
    <name evidence="1" type="ORF">ACOLOM_LOCUS1547</name>
</gene>
<proteinExistence type="predicted"/>
<keyword evidence="2" id="KW-1185">Reference proteome</keyword>
<name>A0ACA9KF01_9GLOM</name>
<comment type="caution">
    <text evidence="1">The sequence shown here is derived from an EMBL/GenBank/DDBJ whole genome shotgun (WGS) entry which is preliminary data.</text>
</comment>
<evidence type="ECO:0000313" key="2">
    <source>
        <dbReference type="Proteomes" id="UP000789525"/>
    </source>
</evidence>
<reference evidence="1" key="1">
    <citation type="submission" date="2021-06" db="EMBL/GenBank/DDBJ databases">
        <authorList>
            <person name="Kallberg Y."/>
            <person name="Tangrot J."/>
            <person name="Rosling A."/>
        </authorList>
    </citation>
    <scope>NUCLEOTIDE SEQUENCE</scope>
    <source>
        <strain evidence="1">CL356</strain>
    </source>
</reference>
<sequence length="128" mass="14347">MSRDITAFIAYVILYLKFHSNMAIHAETAKLIKNFFSSSHYVVVGASSIPSKYGNKVLKWYINNNYSVTPVNPNEDEIDGLKCVPNLSSIPNIDPKNISVSVITPPKVSKKILEEAAEWRTLCSSQWV</sequence>